<keyword evidence="3" id="KW-1185">Reference proteome</keyword>
<accession>A0AAD8PDJ8</accession>
<evidence type="ECO:0000256" key="1">
    <source>
        <dbReference type="SAM" id="MobiDB-lite"/>
    </source>
</evidence>
<evidence type="ECO:0000313" key="2">
    <source>
        <dbReference type="EMBL" id="KAK1442246.1"/>
    </source>
</evidence>
<dbReference type="EMBL" id="JAVEPI010000004">
    <property type="protein sequence ID" value="KAK1442246.1"/>
    <property type="molecule type" value="Genomic_DNA"/>
</dbReference>
<proteinExistence type="predicted"/>
<feature type="compositionally biased region" description="Basic and acidic residues" evidence="1">
    <location>
        <begin position="16"/>
        <end position="33"/>
    </location>
</feature>
<reference evidence="2" key="1">
    <citation type="submission" date="2023-08" db="EMBL/GenBank/DDBJ databases">
        <title>Draft sequence of the Babesia gibsoni genome.</title>
        <authorList>
            <person name="Yamagishi J.Y."/>
            <person name="Xuan X.X."/>
        </authorList>
    </citation>
    <scope>NUCLEOTIDE SEQUENCE</scope>
    <source>
        <strain evidence="2">Azabu</strain>
    </source>
</reference>
<dbReference type="AlphaFoldDB" id="A0AAD8PDJ8"/>
<feature type="compositionally biased region" description="Gly residues" evidence="1">
    <location>
        <begin position="75"/>
        <end position="91"/>
    </location>
</feature>
<feature type="compositionally biased region" description="Gly residues" evidence="1">
    <location>
        <begin position="39"/>
        <end position="68"/>
    </location>
</feature>
<dbReference type="Proteomes" id="UP001230268">
    <property type="component" value="Unassembled WGS sequence"/>
</dbReference>
<protein>
    <submittedName>
        <fullName evidence="2">Uncharacterized protein</fullName>
    </submittedName>
</protein>
<evidence type="ECO:0000313" key="3">
    <source>
        <dbReference type="Proteomes" id="UP001230268"/>
    </source>
</evidence>
<organism evidence="2 3">
    <name type="scientific">Babesia gibsoni</name>
    <dbReference type="NCBI Taxonomy" id="33632"/>
    <lineage>
        <taxon>Eukaryota</taxon>
        <taxon>Sar</taxon>
        <taxon>Alveolata</taxon>
        <taxon>Apicomplexa</taxon>
        <taxon>Aconoidasida</taxon>
        <taxon>Piroplasmida</taxon>
        <taxon>Babesiidae</taxon>
        <taxon>Babesia</taxon>
    </lineage>
</organism>
<feature type="compositionally biased region" description="Polar residues" evidence="1">
    <location>
        <begin position="95"/>
        <end position="105"/>
    </location>
</feature>
<name>A0AAD8PDJ8_BABGI</name>
<feature type="region of interest" description="Disordered" evidence="1">
    <location>
        <begin position="1"/>
        <end position="136"/>
    </location>
</feature>
<feature type="compositionally biased region" description="Low complexity" evidence="1">
    <location>
        <begin position="107"/>
        <end position="129"/>
    </location>
</feature>
<gene>
    <name evidence="2" type="ORF">BgAZ_402760</name>
</gene>
<comment type="caution">
    <text evidence="2">The sequence shown here is derived from an EMBL/GenBank/DDBJ whole genome shotgun (WGS) entry which is preliminary data.</text>
</comment>
<sequence length="277" mass="26867">MAFYGGMMATYSPDVQAKEEKECKEGAKKDKTEACGTVSSGGGGSGTANVGGDGGAPGSTGDGGGGSPSGPTSPEGGGSSGKGSTGSGTEGGKTQDTAASTSPKPESTPTEATVTVTTTSVTCEGTTRTKASDAKSSEVSYVGCSASSENASCMAVTGAIASSTSGANGGSPKMLAACMGAASTTESGTSDGTICGGIALHGSNDSKSDDATAAIAACATADAEVSSKSKDGGKSRLIIQECVGVSMRKTKEKRFFLAVGIRSRIAFSKTKSSNSKK</sequence>